<evidence type="ECO:0000313" key="1">
    <source>
        <dbReference type="EMBL" id="TXL73446.1"/>
    </source>
</evidence>
<dbReference type="EMBL" id="VDUZ01000025">
    <property type="protein sequence ID" value="TXL73446.1"/>
    <property type="molecule type" value="Genomic_DNA"/>
</dbReference>
<dbReference type="AlphaFoldDB" id="A0A5C8PJL8"/>
<organism evidence="1 2">
    <name type="scientific">Vineibacter terrae</name>
    <dbReference type="NCBI Taxonomy" id="2586908"/>
    <lineage>
        <taxon>Bacteria</taxon>
        <taxon>Pseudomonadati</taxon>
        <taxon>Pseudomonadota</taxon>
        <taxon>Alphaproteobacteria</taxon>
        <taxon>Hyphomicrobiales</taxon>
        <taxon>Vineibacter</taxon>
    </lineage>
</organism>
<reference evidence="1 2" key="1">
    <citation type="submission" date="2019-06" db="EMBL/GenBank/DDBJ databases">
        <title>New taxonomy in bacterial strain CC-CFT640, isolated from vineyard.</title>
        <authorList>
            <person name="Lin S.-Y."/>
            <person name="Tsai C.-F."/>
            <person name="Young C.-C."/>
        </authorList>
    </citation>
    <scope>NUCLEOTIDE SEQUENCE [LARGE SCALE GENOMIC DNA]</scope>
    <source>
        <strain evidence="1 2">CC-CFT640</strain>
    </source>
</reference>
<dbReference type="Proteomes" id="UP000321638">
    <property type="component" value="Unassembled WGS sequence"/>
</dbReference>
<sequence length="63" mass="6741">MDERIEKTLIDVADLVKTGQQAAAAQESAWAGLEQLAVALGVLATHCAALEKRLQEVESKLAH</sequence>
<comment type="caution">
    <text evidence="1">The sequence shown here is derived from an EMBL/GenBank/DDBJ whole genome shotgun (WGS) entry which is preliminary data.</text>
</comment>
<gene>
    <name evidence="1" type="ORF">FHP25_21170</name>
</gene>
<accession>A0A5C8PJL8</accession>
<evidence type="ECO:0000313" key="2">
    <source>
        <dbReference type="Proteomes" id="UP000321638"/>
    </source>
</evidence>
<keyword evidence="2" id="KW-1185">Reference proteome</keyword>
<name>A0A5C8PJL8_9HYPH</name>
<protein>
    <submittedName>
        <fullName evidence="1">Uncharacterized protein</fullName>
    </submittedName>
</protein>
<dbReference type="RefSeq" id="WP_147848968.1">
    <property type="nucleotide sequence ID" value="NZ_VDUZ01000025.1"/>
</dbReference>
<dbReference type="OrthoDB" id="9897418at2"/>
<proteinExistence type="predicted"/>